<reference evidence="2" key="1">
    <citation type="submission" date="2011-04" db="EMBL/GenBank/DDBJ databases">
        <title>Complete sequence of Cellvibrio gilvus ATCC 13127.</title>
        <authorList>
            <person name="Lucas S."/>
            <person name="Han J."/>
            <person name="Lapidus A."/>
            <person name="Cheng J.-F."/>
            <person name="Goodwin L."/>
            <person name="Pitluck S."/>
            <person name="Peters L."/>
            <person name="Munk A."/>
            <person name="Detter J.C."/>
            <person name="Han C."/>
            <person name="Tapia R."/>
            <person name="Land M."/>
            <person name="Hauser L."/>
            <person name="Kyrpides N."/>
            <person name="Ivanova N."/>
            <person name="Ovchinnikova G."/>
            <person name="Pagani I."/>
            <person name="Mead D."/>
            <person name="Brumm P."/>
            <person name="Woyke T."/>
        </authorList>
    </citation>
    <scope>NUCLEOTIDE SEQUENCE [LARGE SCALE GENOMIC DNA]</scope>
    <source>
        <strain evidence="2">ATCC 13127 / NRRL B-14078</strain>
    </source>
</reference>
<dbReference type="Proteomes" id="UP000000485">
    <property type="component" value="Chromosome"/>
</dbReference>
<dbReference type="HOGENOM" id="CLU_3166070_0_0_11"/>
<gene>
    <name evidence="1" type="ordered locus">Celgi_0545</name>
</gene>
<name>F8A650_CELGA</name>
<dbReference type="AlphaFoldDB" id="F8A650"/>
<organism evidence="1 2">
    <name type="scientific">Cellulomonas gilvus (strain ATCC 13127 / NRRL B-14078)</name>
    <name type="common">Cellvibrio gilvus</name>
    <dbReference type="NCBI Taxonomy" id="593907"/>
    <lineage>
        <taxon>Bacteria</taxon>
        <taxon>Bacillati</taxon>
        <taxon>Actinomycetota</taxon>
        <taxon>Actinomycetes</taxon>
        <taxon>Micrococcales</taxon>
        <taxon>Cellulomonadaceae</taxon>
        <taxon>Cellulomonas</taxon>
    </lineage>
</organism>
<evidence type="ECO:0000313" key="1">
    <source>
        <dbReference type="EMBL" id="AEI11065.1"/>
    </source>
</evidence>
<accession>F8A650</accession>
<sequence length="47" mass="5410">MFDVGAKPGKGKFLDAYGHTIELQEGEALPRCPHCEPDHEEKWWRLS</sequence>
<dbReference type="EMBL" id="CP002665">
    <property type="protein sequence ID" value="AEI11065.1"/>
    <property type="molecule type" value="Genomic_DNA"/>
</dbReference>
<dbReference type="KEGG" id="cga:Celgi_0545"/>
<evidence type="ECO:0000313" key="2">
    <source>
        <dbReference type="Proteomes" id="UP000000485"/>
    </source>
</evidence>
<protein>
    <submittedName>
        <fullName evidence="1">Uncharacterized protein</fullName>
    </submittedName>
</protein>
<proteinExistence type="predicted"/>
<keyword evidence="2" id="KW-1185">Reference proteome</keyword>